<keyword evidence="18" id="KW-1185">Reference proteome</keyword>
<feature type="transmembrane region" description="Helical" evidence="15">
    <location>
        <begin position="6"/>
        <end position="31"/>
    </location>
</feature>
<evidence type="ECO:0000256" key="8">
    <source>
        <dbReference type="ARBA" id="ARBA00023157"/>
    </source>
</evidence>
<dbReference type="EMBL" id="JBHFQA010000021">
    <property type="protein sequence ID" value="KAL2079974.1"/>
    <property type="molecule type" value="Genomic_DNA"/>
</dbReference>
<evidence type="ECO:0000256" key="14">
    <source>
        <dbReference type="RuleBase" id="RU000688"/>
    </source>
</evidence>
<feature type="transmembrane region" description="Helical" evidence="15">
    <location>
        <begin position="187"/>
        <end position="210"/>
    </location>
</feature>
<feature type="domain" description="G-protein coupled receptors family 1 profile" evidence="16">
    <location>
        <begin position="21"/>
        <end position="277"/>
    </location>
</feature>
<evidence type="ECO:0000256" key="9">
    <source>
        <dbReference type="ARBA" id="ARBA00023170"/>
    </source>
</evidence>
<keyword evidence="5 15" id="KW-1133">Transmembrane helix</keyword>
<dbReference type="PRINTS" id="PR01904">
    <property type="entry name" value="GPR40FAMILY"/>
</dbReference>
<keyword evidence="3" id="KW-1003">Cell membrane</keyword>
<feature type="transmembrane region" description="Helical" evidence="15">
    <location>
        <begin position="43"/>
        <end position="60"/>
    </location>
</feature>
<dbReference type="GO" id="GO:0005886">
    <property type="term" value="C:plasma membrane"/>
    <property type="evidence" value="ECO:0007669"/>
    <property type="project" value="UniProtKB-SubCell"/>
</dbReference>
<proteinExistence type="inferred from homology"/>
<comment type="caution">
    <text evidence="17">The sequence shown here is derived from an EMBL/GenBank/DDBJ whole genome shotgun (WGS) entry which is preliminary data.</text>
</comment>
<gene>
    <name evidence="17" type="ORF">ACEWY4_023767</name>
</gene>
<dbReference type="Pfam" id="PF00001">
    <property type="entry name" value="7tm_1"/>
    <property type="match status" value="1"/>
</dbReference>
<dbReference type="PANTHER" id="PTHR45822">
    <property type="entry name" value="FREE FATTY ACID RECEPTOR 2-RELATED"/>
    <property type="match status" value="1"/>
</dbReference>
<keyword evidence="7 15" id="KW-0472">Membrane</keyword>
<reference evidence="17 18" key="1">
    <citation type="submission" date="2024-09" db="EMBL/GenBank/DDBJ databases">
        <title>A chromosome-level genome assembly of Gray's grenadier anchovy, Coilia grayii.</title>
        <authorList>
            <person name="Fu Z."/>
        </authorList>
    </citation>
    <scope>NUCLEOTIDE SEQUENCE [LARGE SCALE GENOMIC DNA]</scope>
    <source>
        <strain evidence="17">G4</strain>
        <tissue evidence="17">Muscle</tissue>
    </source>
</reference>
<evidence type="ECO:0000259" key="16">
    <source>
        <dbReference type="PROSITE" id="PS50262"/>
    </source>
</evidence>
<dbReference type="PRINTS" id="PR00237">
    <property type="entry name" value="GPCRRHODOPSN"/>
</dbReference>
<evidence type="ECO:0000256" key="10">
    <source>
        <dbReference type="ARBA" id="ARBA00023180"/>
    </source>
</evidence>
<keyword evidence="4 14" id="KW-0812">Transmembrane</keyword>
<protein>
    <recommendedName>
        <fullName evidence="2">Free fatty acid receptor 1</fullName>
    </recommendedName>
    <alternativeName>
        <fullName evidence="12">G-protein coupled receptor 40</fullName>
    </alternativeName>
</protein>
<dbReference type="InterPro" id="IPR017452">
    <property type="entry name" value="GPCR_Rhodpsn_7TM"/>
</dbReference>
<dbReference type="GO" id="GO:0004930">
    <property type="term" value="F:G protein-coupled receptor activity"/>
    <property type="evidence" value="ECO:0007669"/>
    <property type="project" value="UniProtKB-KW"/>
</dbReference>
<comment type="similarity">
    <text evidence="14">Belongs to the G-protein coupled receptor 1 family.</text>
</comment>
<keyword evidence="11 14" id="KW-0807">Transducer</keyword>
<evidence type="ECO:0000256" key="6">
    <source>
        <dbReference type="ARBA" id="ARBA00023040"/>
    </source>
</evidence>
<keyword evidence="8" id="KW-1015">Disulfide bond</keyword>
<accession>A0ABD1IZC5</accession>
<feature type="transmembrane region" description="Helical" evidence="15">
    <location>
        <begin position="222"/>
        <end position="242"/>
    </location>
</feature>
<sequence length="333" mass="38261">MTLSQLLLCVYILTFILGFPTNILAFCTFCVKVRRKPAPMDIFLLNLTISDLIFLIFLPLKMKEAADEMEWYLPPYLCPVSSFFFFSCIYTSTFFLTAVAVDRYLAVAFPIKYKVWRRPRYAVIVSVCFWLASALNLSITYIVPIMHLDDNQTATTVAPLEGGKPMKCYDNFENNQLMIILPVRFELFLVLFLVPFLICCFCYINFIRILSRLPSITRQRRLRAVGLGVVTLLVFTLCFAPYNISHVVGYVHHRSENWRDVALISTTLNACLDPMIFYFSSSTVRRAISCTLQGLRDKLHILRCPRAHCCPPRVPKDKPDINKETNPASQQNA</sequence>
<dbReference type="PRINTS" id="PR01905">
    <property type="entry name" value="FATTYACIDR"/>
</dbReference>
<evidence type="ECO:0000256" key="3">
    <source>
        <dbReference type="ARBA" id="ARBA00022475"/>
    </source>
</evidence>
<keyword evidence="9 14" id="KW-0675">Receptor</keyword>
<comment type="function">
    <text evidence="13">G-protein coupled receptor for medium and long chain saturated and unsaturated fatty acids that plays an important role in glucose homeostasis. Fatty acid binding increases glucose-stimulated insulin secretion, and may also enhance the secretion of glucagon-like peptide 1 (GLP-1). May also play a role in bone homeostasis; receptor signaling activates pathways that inhibit osteoclast differentiation. Ligand binding leads to a conformation change that triggers signaling via G-proteins that activate phospholipase C, leading to an increase of the intracellular calcium concentration. Seems to act through a G(q) and G(i)-mediated pathway. Mediates the anti-inflammatory effects of omega-3 polyunsaturated fatty acids (PUFAs) via inhibition of NLRP3 inflammasome activation.</text>
</comment>
<keyword evidence="10" id="KW-0325">Glycoprotein</keyword>
<feature type="transmembrane region" description="Helical" evidence="15">
    <location>
        <begin position="121"/>
        <end position="143"/>
    </location>
</feature>
<evidence type="ECO:0000256" key="4">
    <source>
        <dbReference type="ARBA" id="ARBA00022692"/>
    </source>
</evidence>
<dbReference type="PROSITE" id="PS50262">
    <property type="entry name" value="G_PROTEIN_RECEP_F1_2"/>
    <property type="match status" value="1"/>
</dbReference>
<dbReference type="InterPro" id="IPR013313">
    <property type="entry name" value="GPR40_recept_FA"/>
</dbReference>
<dbReference type="Proteomes" id="UP001591681">
    <property type="component" value="Unassembled WGS sequence"/>
</dbReference>
<evidence type="ECO:0000256" key="7">
    <source>
        <dbReference type="ARBA" id="ARBA00023136"/>
    </source>
</evidence>
<dbReference type="Gene3D" id="1.20.1070.10">
    <property type="entry name" value="Rhodopsin 7-helix transmembrane proteins"/>
    <property type="match status" value="1"/>
</dbReference>
<evidence type="ECO:0000313" key="18">
    <source>
        <dbReference type="Proteomes" id="UP001591681"/>
    </source>
</evidence>
<evidence type="ECO:0000256" key="5">
    <source>
        <dbReference type="ARBA" id="ARBA00022989"/>
    </source>
</evidence>
<feature type="transmembrane region" description="Helical" evidence="15">
    <location>
        <begin position="80"/>
        <end position="101"/>
    </location>
</feature>
<evidence type="ECO:0000256" key="13">
    <source>
        <dbReference type="ARBA" id="ARBA00045206"/>
    </source>
</evidence>
<dbReference type="InterPro" id="IPR013312">
    <property type="entry name" value="GPR40-rel_orph"/>
</dbReference>
<dbReference type="AlphaFoldDB" id="A0ABD1IZC5"/>
<organism evidence="17 18">
    <name type="scientific">Coilia grayii</name>
    <name type="common">Gray's grenadier anchovy</name>
    <dbReference type="NCBI Taxonomy" id="363190"/>
    <lineage>
        <taxon>Eukaryota</taxon>
        <taxon>Metazoa</taxon>
        <taxon>Chordata</taxon>
        <taxon>Craniata</taxon>
        <taxon>Vertebrata</taxon>
        <taxon>Euteleostomi</taxon>
        <taxon>Actinopterygii</taxon>
        <taxon>Neopterygii</taxon>
        <taxon>Teleostei</taxon>
        <taxon>Clupei</taxon>
        <taxon>Clupeiformes</taxon>
        <taxon>Clupeoidei</taxon>
        <taxon>Engraulidae</taxon>
        <taxon>Coilinae</taxon>
        <taxon>Coilia</taxon>
    </lineage>
</organism>
<dbReference type="PROSITE" id="PS00237">
    <property type="entry name" value="G_PROTEIN_RECEP_F1_1"/>
    <property type="match status" value="1"/>
</dbReference>
<evidence type="ECO:0000256" key="15">
    <source>
        <dbReference type="SAM" id="Phobius"/>
    </source>
</evidence>
<name>A0ABD1IZC5_9TELE</name>
<evidence type="ECO:0000256" key="2">
    <source>
        <dbReference type="ARBA" id="ARBA00021527"/>
    </source>
</evidence>
<comment type="subcellular location">
    <subcellularLocation>
        <location evidence="1">Cell membrane</location>
        <topology evidence="1">Multi-pass membrane protein</topology>
    </subcellularLocation>
</comment>
<evidence type="ECO:0000256" key="11">
    <source>
        <dbReference type="ARBA" id="ARBA00023224"/>
    </source>
</evidence>
<dbReference type="SUPFAM" id="SSF81321">
    <property type="entry name" value="Family A G protein-coupled receptor-like"/>
    <property type="match status" value="1"/>
</dbReference>
<dbReference type="InterPro" id="IPR000276">
    <property type="entry name" value="GPCR_Rhodpsn"/>
</dbReference>
<evidence type="ECO:0000256" key="1">
    <source>
        <dbReference type="ARBA" id="ARBA00004651"/>
    </source>
</evidence>
<dbReference type="CDD" id="cd15170">
    <property type="entry name" value="7tmA_FFAR2_FFAR3"/>
    <property type="match status" value="1"/>
</dbReference>
<evidence type="ECO:0000313" key="17">
    <source>
        <dbReference type="EMBL" id="KAL2079974.1"/>
    </source>
</evidence>
<evidence type="ECO:0000256" key="12">
    <source>
        <dbReference type="ARBA" id="ARBA00033166"/>
    </source>
</evidence>
<dbReference type="PANTHER" id="PTHR45822:SF3">
    <property type="entry name" value="FREE FATTY ACID RECEPTOR 3-LIKE-RELATED"/>
    <property type="match status" value="1"/>
</dbReference>
<keyword evidence="6 14" id="KW-0297">G-protein coupled receptor</keyword>